<organism evidence="2 3">
    <name type="scientific">Hericium alpestre</name>
    <dbReference type="NCBI Taxonomy" id="135208"/>
    <lineage>
        <taxon>Eukaryota</taxon>
        <taxon>Fungi</taxon>
        <taxon>Dikarya</taxon>
        <taxon>Basidiomycota</taxon>
        <taxon>Agaricomycotina</taxon>
        <taxon>Agaricomycetes</taxon>
        <taxon>Russulales</taxon>
        <taxon>Hericiaceae</taxon>
        <taxon>Hericium</taxon>
    </lineage>
</organism>
<dbReference type="Gene3D" id="3.80.10.10">
    <property type="entry name" value="Ribonuclease Inhibitor"/>
    <property type="match status" value="1"/>
</dbReference>
<evidence type="ECO:0000259" key="1">
    <source>
        <dbReference type="Pfam" id="PF12937"/>
    </source>
</evidence>
<comment type="caution">
    <text evidence="2">The sequence shown here is derived from an EMBL/GenBank/DDBJ whole genome shotgun (WGS) entry which is preliminary data.</text>
</comment>
<name>A0A4Y9ZT39_9AGAM</name>
<dbReference type="AlphaFoldDB" id="A0A4Y9ZT39"/>
<protein>
    <recommendedName>
        <fullName evidence="1">F-box domain-containing protein</fullName>
    </recommendedName>
</protein>
<dbReference type="InterPro" id="IPR001810">
    <property type="entry name" value="F-box_dom"/>
</dbReference>
<dbReference type="Pfam" id="PF12937">
    <property type="entry name" value="F-box-like"/>
    <property type="match status" value="1"/>
</dbReference>
<dbReference type="SUPFAM" id="SSF81383">
    <property type="entry name" value="F-box domain"/>
    <property type="match status" value="1"/>
</dbReference>
<dbReference type="OrthoDB" id="2884925at2759"/>
<sequence>MALKGTRPVAVPSPEEFWNSFVKPRIVRALGVSHRDKPDLVMQARQTIDAELAAMHRAMCSLRARRNTLIPIFGLPPEILARIFEFCVAAWPPTSWVDIGWIRVTHVCSIWRNVALHHPSLWSDITDRLGLDWVNDMTARSKAVPISYRQYGIDPMEQFSKIMIPHQLHRLRHLSISGFRDDSASILQLLTSPAPILEHLTLRGDSEIDRIYVLSPTAFKGHAPMLRRLTLSNVRIPWYSPILSGLTNLHVNLSDSTIYESPPDFDPSVDNADITARFNQFFDALRAMPTLETLYLENCLPIKPARGADARIVSLPHLESLHFLSKSGQMQDILSRLDIPPSCRLSFHYDGRYRLLHGDSVDDFLPFLVPQTRCIAENSPLLTFSVNLEKHQAVFKFWRTCQISANDIVVSRPRTSPDITITFLHWMFCIEPVQPLCAALPVESLRVLVFRGGGRTDDVTSRAWIDAFGWCQAVEHAVITGGGVGGFSRALATPMDPEKASRKRDDGTSFLTLDELFLPSLRLLELERVDFHALVYPEEEDGANSDDRNWPDGVEFFSTLKDHLRTRSAGGGLRLTLAIRKCSIDRRQIEALKALARVTWDGLTVIPG</sequence>
<dbReference type="Proteomes" id="UP000298061">
    <property type="component" value="Unassembled WGS sequence"/>
</dbReference>
<dbReference type="SUPFAM" id="SSF52047">
    <property type="entry name" value="RNI-like"/>
    <property type="match status" value="1"/>
</dbReference>
<accession>A0A4Y9ZT39</accession>
<gene>
    <name evidence="2" type="ORF">EWM64_g6279</name>
</gene>
<reference evidence="2 3" key="1">
    <citation type="submission" date="2019-02" db="EMBL/GenBank/DDBJ databases">
        <title>Genome sequencing of the rare red list fungi Hericium alpestre (H. flagellum).</title>
        <authorList>
            <person name="Buettner E."/>
            <person name="Kellner H."/>
        </authorList>
    </citation>
    <scope>NUCLEOTIDE SEQUENCE [LARGE SCALE GENOMIC DNA]</scope>
    <source>
        <strain evidence="2 3">DSM 108284</strain>
    </source>
</reference>
<dbReference type="Gene3D" id="1.20.1280.50">
    <property type="match status" value="1"/>
</dbReference>
<dbReference type="EMBL" id="SFCI01000835">
    <property type="protein sequence ID" value="TFY77735.1"/>
    <property type="molecule type" value="Genomic_DNA"/>
</dbReference>
<dbReference type="InterPro" id="IPR032675">
    <property type="entry name" value="LRR_dom_sf"/>
</dbReference>
<keyword evidence="3" id="KW-1185">Reference proteome</keyword>
<evidence type="ECO:0000313" key="2">
    <source>
        <dbReference type="EMBL" id="TFY77735.1"/>
    </source>
</evidence>
<dbReference type="InterPro" id="IPR036047">
    <property type="entry name" value="F-box-like_dom_sf"/>
</dbReference>
<proteinExistence type="predicted"/>
<feature type="domain" description="F-box" evidence="1">
    <location>
        <begin position="74"/>
        <end position="126"/>
    </location>
</feature>
<evidence type="ECO:0000313" key="3">
    <source>
        <dbReference type="Proteomes" id="UP000298061"/>
    </source>
</evidence>